<keyword evidence="2" id="KW-1185">Reference proteome</keyword>
<proteinExistence type="predicted"/>
<evidence type="ECO:0008006" key="3">
    <source>
        <dbReference type="Google" id="ProtNLM"/>
    </source>
</evidence>
<protein>
    <recommendedName>
        <fullName evidence="3">Outer membrane protein beta-barrel domain-containing protein</fullName>
    </recommendedName>
</protein>
<sequence length="193" mass="21068">MNRIFIILIALLATNEFQGQSIKQQSINAQIGFAVSSPYESSDEVAGTGFFLQGEYVMRVASWLELKPYAGLVLANANNEDLNGYPTDEFAESRAFLIGGKARVRAPIRWVAPYIEIGIGASIGKFATLTDFTTIEKNGLIYHIPVAFGLELGRNNNFDLGFTFYAQPSVEQSVGAFAIGISFPLKTKKSPSN</sequence>
<accession>A0ABV6Q891</accession>
<dbReference type="Proteomes" id="UP001589832">
    <property type="component" value="Unassembled WGS sequence"/>
</dbReference>
<evidence type="ECO:0000313" key="2">
    <source>
        <dbReference type="Proteomes" id="UP001589832"/>
    </source>
</evidence>
<dbReference type="EMBL" id="JBHLTQ010000003">
    <property type="protein sequence ID" value="MFC0604484.1"/>
    <property type="molecule type" value="Genomic_DNA"/>
</dbReference>
<gene>
    <name evidence="1" type="ORF">ACFFGA_07960</name>
</gene>
<evidence type="ECO:0000313" key="1">
    <source>
        <dbReference type="EMBL" id="MFC0604484.1"/>
    </source>
</evidence>
<dbReference type="RefSeq" id="WP_386062184.1">
    <property type="nucleotide sequence ID" value="NZ_JBHLTQ010000003.1"/>
</dbReference>
<name>A0ABV6Q891_9FLAO</name>
<reference evidence="1 2" key="1">
    <citation type="submission" date="2024-09" db="EMBL/GenBank/DDBJ databases">
        <authorList>
            <person name="Sun Q."/>
            <person name="Mori K."/>
        </authorList>
    </citation>
    <scope>NUCLEOTIDE SEQUENCE [LARGE SCALE GENOMIC DNA]</scope>
    <source>
        <strain evidence="1 2">NCAIM B.02481</strain>
    </source>
</reference>
<comment type="caution">
    <text evidence="1">The sequence shown here is derived from an EMBL/GenBank/DDBJ whole genome shotgun (WGS) entry which is preliminary data.</text>
</comment>
<organism evidence="1 2">
    <name type="scientific">Winogradskyella pulchriflava</name>
    <dbReference type="NCBI Taxonomy" id="1110688"/>
    <lineage>
        <taxon>Bacteria</taxon>
        <taxon>Pseudomonadati</taxon>
        <taxon>Bacteroidota</taxon>
        <taxon>Flavobacteriia</taxon>
        <taxon>Flavobacteriales</taxon>
        <taxon>Flavobacteriaceae</taxon>
        <taxon>Winogradskyella</taxon>
    </lineage>
</organism>